<dbReference type="Pfam" id="PF05504">
    <property type="entry name" value="Spore_GerAC"/>
    <property type="match status" value="1"/>
</dbReference>
<evidence type="ECO:0000313" key="11">
    <source>
        <dbReference type="EMBL" id="MBM6619375.1"/>
    </source>
</evidence>
<organism evidence="11 12">
    <name type="scientific">Bacillus suaedaesalsae</name>
    <dbReference type="NCBI Taxonomy" id="2810349"/>
    <lineage>
        <taxon>Bacteria</taxon>
        <taxon>Bacillati</taxon>
        <taxon>Bacillota</taxon>
        <taxon>Bacilli</taxon>
        <taxon>Bacillales</taxon>
        <taxon>Bacillaceae</taxon>
        <taxon>Bacillus</taxon>
    </lineage>
</organism>
<evidence type="ECO:0000256" key="5">
    <source>
        <dbReference type="ARBA" id="ARBA00023136"/>
    </source>
</evidence>
<proteinExistence type="inferred from homology"/>
<dbReference type="PROSITE" id="PS51257">
    <property type="entry name" value="PROKAR_LIPOPROTEIN"/>
    <property type="match status" value="1"/>
</dbReference>
<evidence type="ECO:0000256" key="7">
    <source>
        <dbReference type="ARBA" id="ARBA00023288"/>
    </source>
</evidence>
<dbReference type="EMBL" id="JAFELM010000043">
    <property type="protein sequence ID" value="MBM6619375.1"/>
    <property type="molecule type" value="Genomic_DNA"/>
</dbReference>
<comment type="similarity">
    <text evidence="2">Belongs to the GerABKC lipoprotein family.</text>
</comment>
<evidence type="ECO:0000256" key="6">
    <source>
        <dbReference type="ARBA" id="ARBA00023139"/>
    </source>
</evidence>
<feature type="domain" description="Spore germination GerAC-like C-terminal" evidence="9">
    <location>
        <begin position="222"/>
        <end position="385"/>
    </location>
</feature>
<feature type="domain" description="Spore germination protein N-terminal" evidence="10">
    <location>
        <begin position="21"/>
        <end position="196"/>
    </location>
</feature>
<keyword evidence="8" id="KW-0175">Coiled coil</keyword>
<reference evidence="11 12" key="1">
    <citation type="submission" date="2021-02" db="EMBL/GenBank/DDBJ databases">
        <title>Bacillus sp. RD4P76, an endophyte from a halophyte.</title>
        <authorList>
            <person name="Sun J.-Q."/>
        </authorList>
    </citation>
    <scope>NUCLEOTIDE SEQUENCE [LARGE SCALE GENOMIC DNA]</scope>
    <source>
        <strain evidence="11 12">RD4P76</strain>
    </source>
</reference>
<gene>
    <name evidence="11" type="ORF">JR050_17070</name>
</gene>
<accession>A0ABS2DLL3</accession>
<feature type="coiled-coil region" evidence="8">
    <location>
        <begin position="310"/>
        <end position="341"/>
    </location>
</feature>
<keyword evidence="4" id="KW-0732">Signal</keyword>
<keyword evidence="3" id="KW-0309">Germination</keyword>
<keyword evidence="7" id="KW-0449">Lipoprotein</keyword>
<dbReference type="Proteomes" id="UP001518925">
    <property type="component" value="Unassembled WGS sequence"/>
</dbReference>
<protein>
    <submittedName>
        <fullName evidence="11">Ger(X)C family spore germination protein</fullName>
    </submittedName>
</protein>
<evidence type="ECO:0000256" key="3">
    <source>
        <dbReference type="ARBA" id="ARBA00022544"/>
    </source>
</evidence>
<dbReference type="Pfam" id="PF25198">
    <property type="entry name" value="Spore_GerAC_N"/>
    <property type="match status" value="1"/>
</dbReference>
<dbReference type="InterPro" id="IPR046953">
    <property type="entry name" value="Spore_GerAC-like_C"/>
</dbReference>
<keyword evidence="5" id="KW-0472">Membrane</keyword>
<evidence type="ECO:0000313" key="12">
    <source>
        <dbReference type="Proteomes" id="UP001518925"/>
    </source>
</evidence>
<dbReference type="Gene3D" id="3.30.300.210">
    <property type="entry name" value="Nutrient germinant receptor protein C, domain 3"/>
    <property type="match status" value="1"/>
</dbReference>
<evidence type="ECO:0000256" key="4">
    <source>
        <dbReference type="ARBA" id="ARBA00022729"/>
    </source>
</evidence>
<comment type="subcellular location">
    <subcellularLocation>
        <location evidence="1">Membrane</location>
        <topology evidence="1">Lipid-anchor</topology>
    </subcellularLocation>
</comment>
<dbReference type="InterPro" id="IPR008844">
    <property type="entry name" value="Spore_GerAC-like"/>
</dbReference>
<dbReference type="NCBIfam" id="TIGR02887">
    <property type="entry name" value="spore_ger_x_C"/>
    <property type="match status" value="1"/>
</dbReference>
<dbReference type="PANTHER" id="PTHR35789">
    <property type="entry name" value="SPORE GERMINATION PROTEIN B3"/>
    <property type="match status" value="1"/>
</dbReference>
<dbReference type="InterPro" id="IPR057336">
    <property type="entry name" value="GerAC_N"/>
</dbReference>
<evidence type="ECO:0000256" key="2">
    <source>
        <dbReference type="ARBA" id="ARBA00007886"/>
    </source>
</evidence>
<comment type="caution">
    <text evidence="11">The sequence shown here is derived from an EMBL/GenBank/DDBJ whole genome shotgun (WGS) entry which is preliminary data.</text>
</comment>
<evidence type="ECO:0000256" key="1">
    <source>
        <dbReference type="ARBA" id="ARBA00004635"/>
    </source>
</evidence>
<evidence type="ECO:0000256" key="8">
    <source>
        <dbReference type="SAM" id="Coils"/>
    </source>
</evidence>
<dbReference type="PANTHER" id="PTHR35789:SF1">
    <property type="entry name" value="SPORE GERMINATION PROTEIN B3"/>
    <property type="match status" value="1"/>
</dbReference>
<keyword evidence="12" id="KW-1185">Reference proteome</keyword>
<evidence type="ECO:0000259" key="9">
    <source>
        <dbReference type="Pfam" id="PF05504"/>
    </source>
</evidence>
<keyword evidence="6" id="KW-0564">Palmitate</keyword>
<name>A0ABS2DLL3_9BACI</name>
<dbReference type="RefSeq" id="WP_204204830.1">
    <property type="nucleotide sequence ID" value="NZ_JAFELM010000043.1"/>
</dbReference>
<sequence>MKIRILLLLAISLCLLTGCWDRVELNDIGIVTGLAVEKGKDHKYKLTVEVLNATENSKMEAQGNAPATIYSQEGNSLSELAHRMNVGVARQLIYSHTRVFLIDEQVAKQGVTDFIDFLERSGEFRNDFNIFLFEGGNADDALKTTYTLQKVSSLKLNKQIESFYKEWGGDPNVRLTDFISALTSDGREPTIAMVKVKGDPKKGNSVENMQKVEPEALVEVAGLAVFKGDKLVDKLTINDTRNYLWLDNIQSTSLTVPCEGEEGNYLDLRVTRSHTDIDSKVVRGVPQFSVAINVESRIEGSQCEGNLERIDTYEEYEKQVENTLEDQVNETVQKVQELESDIFGFGEIIQRQHYHDFQNMKNEWNKYFADAKVEIKANVFIRRSGIRNQNIISDSDKY</sequence>
<dbReference type="InterPro" id="IPR038501">
    <property type="entry name" value="Spore_GerAC_C_sf"/>
</dbReference>
<evidence type="ECO:0000259" key="10">
    <source>
        <dbReference type="Pfam" id="PF25198"/>
    </source>
</evidence>